<dbReference type="Gene3D" id="3.20.20.70">
    <property type="entry name" value="Aldolase class I"/>
    <property type="match status" value="1"/>
</dbReference>
<dbReference type="CDD" id="cd01335">
    <property type="entry name" value="Radical_SAM"/>
    <property type="match status" value="1"/>
</dbReference>
<evidence type="ECO:0000256" key="6">
    <source>
        <dbReference type="ARBA" id="ARBA00023002"/>
    </source>
</evidence>
<sequence length="227" mass="25610">MDALHSEKGYIDSVYCGSGVDGKGLRCVVFFSGCNLRCPFCHNPETLYKQGIRTGVGELLEKLKRYRAYFRRGGVTLSGGEPFLQKEFCLALLRALKAENIHVCAETNGHIADGDLIAACDEIICDVKNQETDDLSAYEEFFSVCREKGTPVRITNVLVPDKNDGEQKLRALASLLRKYFPAEKVKFLPFRKLCEEKYAELKRPFPYADIREAEETDICAAEKIFTE</sequence>
<gene>
    <name evidence="10" type="ORF">H9726_06450</name>
</gene>
<name>A0A9D2D800_9FIRM</name>
<keyword evidence="4" id="KW-0949">S-adenosyl-L-methionine</keyword>
<feature type="domain" description="Radical SAM core" evidence="9">
    <location>
        <begin position="20"/>
        <end position="227"/>
    </location>
</feature>
<comment type="cofactor">
    <cofactor evidence="1">
        <name>[4Fe-4S] cluster</name>
        <dbReference type="ChEBI" id="CHEBI:49883"/>
    </cofactor>
</comment>
<dbReference type="InterPro" id="IPR034457">
    <property type="entry name" value="Organic_radical-activating"/>
</dbReference>
<evidence type="ECO:0000256" key="2">
    <source>
        <dbReference type="ARBA" id="ARBA00009777"/>
    </source>
</evidence>
<dbReference type="PROSITE" id="PS51918">
    <property type="entry name" value="RADICAL_SAM"/>
    <property type="match status" value="1"/>
</dbReference>
<dbReference type="GO" id="GO:0051539">
    <property type="term" value="F:4 iron, 4 sulfur cluster binding"/>
    <property type="evidence" value="ECO:0007669"/>
    <property type="project" value="UniProtKB-KW"/>
</dbReference>
<evidence type="ECO:0000256" key="5">
    <source>
        <dbReference type="ARBA" id="ARBA00022723"/>
    </source>
</evidence>
<keyword evidence="5" id="KW-0479">Metal-binding</keyword>
<comment type="similarity">
    <text evidence="2">Belongs to the organic radical-activating enzymes family.</text>
</comment>
<evidence type="ECO:0000259" key="9">
    <source>
        <dbReference type="PROSITE" id="PS51918"/>
    </source>
</evidence>
<comment type="caution">
    <text evidence="10">The sequence shown here is derived from an EMBL/GenBank/DDBJ whole genome shotgun (WGS) entry which is preliminary data.</text>
</comment>
<protein>
    <submittedName>
        <fullName evidence="10">Radical SAM protein</fullName>
    </submittedName>
</protein>
<dbReference type="InterPro" id="IPR001989">
    <property type="entry name" value="Radical_activat_CS"/>
</dbReference>
<dbReference type="PROSITE" id="PS01087">
    <property type="entry name" value="RADICAL_ACTIVATING"/>
    <property type="match status" value="1"/>
</dbReference>
<dbReference type="PANTHER" id="PTHR30352:SF5">
    <property type="entry name" value="PYRUVATE FORMATE-LYASE 1-ACTIVATING ENZYME"/>
    <property type="match status" value="1"/>
</dbReference>
<dbReference type="PANTHER" id="PTHR30352">
    <property type="entry name" value="PYRUVATE FORMATE-LYASE-ACTIVATING ENZYME"/>
    <property type="match status" value="1"/>
</dbReference>
<dbReference type="GO" id="GO:0016491">
    <property type="term" value="F:oxidoreductase activity"/>
    <property type="evidence" value="ECO:0007669"/>
    <property type="project" value="UniProtKB-KW"/>
</dbReference>
<reference evidence="10" key="2">
    <citation type="submission" date="2021-04" db="EMBL/GenBank/DDBJ databases">
        <authorList>
            <person name="Gilroy R."/>
        </authorList>
    </citation>
    <scope>NUCLEOTIDE SEQUENCE</scope>
    <source>
        <strain evidence="10">CHK192-19661</strain>
    </source>
</reference>
<keyword evidence="8" id="KW-0411">Iron-sulfur</keyword>
<dbReference type="InterPro" id="IPR007197">
    <property type="entry name" value="rSAM"/>
</dbReference>
<reference evidence="10" key="1">
    <citation type="journal article" date="2021" name="PeerJ">
        <title>Extensive microbial diversity within the chicken gut microbiome revealed by metagenomics and culture.</title>
        <authorList>
            <person name="Gilroy R."/>
            <person name="Ravi A."/>
            <person name="Getino M."/>
            <person name="Pursley I."/>
            <person name="Horton D.L."/>
            <person name="Alikhan N.F."/>
            <person name="Baker D."/>
            <person name="Gharbi K."/>
            <person name="Hall N."/>
            <person name="Watson M."/>
            <person name="Adriaenssens E.M."/>
            <person name="Foster-Nyarko E."/>
            <person name="Jarju S."/>
            <person name="Secka A."/>
            <person name="Antonio M."/>
            <person name="Oren A."/>
            <person name="Chaudhuri R.R."/>
            <person name="La Ragione R."/>
            <person name="Hildebrand F."/>
            <person name="Pallen M.J."/>
        </authorList>
    </citation>
    <scope>NUCLEOTIDE SEQUENCE</scope>
    <source>
        <strain evidence="10">CHK192-19661</strain>
    </source>
</reference>
<keyword evidence="6" id="KW-0560">Oxidoreductase</keyword>
<keyword evidence="3" id="KW-0004">4Fe-4S</keyword>
<evidence type="ECO:0000256" key="7">
    <source>
        <dbReference type="ARBA" id="ARBA00023004"/>
    </source>
</evidence>
<accession>A0A9D2D800</accession>
<organism evidence="10 11">
    <name type="scientific">Candidatus Borkfalkia avicola</name>
    <dbReference type="NCBI Taxonomy" id="2838503"/>
    <lineage>
        <taxon>Bacteria</taxon>
        <taxon>Bacillati</taxon>
        <taxon>Bacillota</taxon>
        <taxon>Clostridia</taxon>
        <taxon>Christensenellales</taxon>
        <taxon>Christensenellaceae</taxon>
        <taxon>Candidatus Borkfalkia</taxon>
    </lineage>
</organism>
<dbReference type="EMBL" id="DXCF01000033">
    <property type="protein sequence ID" value="HIZ10110.1"/>
    <property type="molecule type" value="Genomic_DNA"/>
</dbReference>
<evidence type="ECO:0000256" key="8">
    <source>
        <dbReference type="ARBA" id="ARBA00023014"/>
    </source>
</evidence>
<dbReference type="GO" id="GO:0046872">
    <property type="term" value="F:metal ion binding"/>
    <property type="evidence" value="ECO:0007669"/>
    <property type="project" value="UniProtKB-KW"/>
</dbReference>
<evidence type="ECO:0000313" key="11">
    <source>
        <dbReference type="Proteomes" id="UP000824025"/>
    </source>
</evidence>
<evidence type="ECO:0000313" key="10">
    <source>
        <dbReference type="EMBL" id="HIZ10110.1"/>
    </source>
</evidence>
<dbReference type="Pfam" id="PF13353">
    <property type="entry name" value="Fer4_12"/>
    <property type="match status" value="1"/>
</dbReference>
<dbReference type="InterPro" id="IPR058240">
    <property type="entry name" value="rSAM_sf"/>
</dbReference>
<dbReference type="AlphaFoldDB" id="A0A9D2D800"/>
<evidence type="ECO:0000256" key="3">
    <source>
        <dbReference type="ARBA" id="ARBA00022485"/>
    </source>
</evidence>
<keyword evidence="7" id="KW-0408">Iron</keyword>
<dbReference type="Proteomes" id="UP000824025">
    <property type="component" value="Unassembled WGS sequence"/>
</dbReference>
<dbReference type="SUPFAM" id="SSF102114">
    <property type="entry name" value="Radical SAM enzymes"/>
    <property type="match status" value="1"/>
</dbReference>
<dbReference type="SFLD" id="SFLDG01066">
    <property type="entry name" value="organic_radical-activating_enz"/>
    <property type="match status" value="1"/>
</dbReference>
<evidence type="ECO:0000256" key="1">
    <source>
        <dbReference type="ARBA" id="ARBA00001966"/>
    </source>
</evidence>
<evidence type="ECO:0000256" key="4">
    <source>
        <dbReference type="ARBA" id="ARBA00022691"/>
    </source>
</evidence>
<dbReference type="InterPro" id="IPR013785">
    <property type="entry name" value="Aldolase_TIM"/>
</dbReference>
<proteinExistence type="inferred from homology"/>
<dbReference type="SFLD" id="SFLDS00029">
    <property type="entry name" value="Radical_SAM"/>
    <property type="match status" value="1"/>
</dbReference>